<evidence type="ECO:0000259" key="5">
    <source>
        <dbReference type="Pfam" id="PF13407"/>
    </source>
</evidence>
<reference evidence="6" key="1">
    <citation type="submission" date="2022-12" db="EMBL/GenBank/DDBJ databases">
        <title>New Phytohabitans aurantiacus sp. RD004123 nov., an actinomycete isolated from soil.</title>
        <authorList>
            <person name="Triningsih D.W."/>
            <person name="Harunari E."/>
            <person name="Igarashi Y."/>
        </authorList>
    </citation>
    <scope>NUCLEOTIDE SEQUENCE</scope>
    <source>
        <strain evidence="6">RD004123</strain>
    </source>
</reference>
<dbReference type="PANTHER" id="PTHR46847:SF1">
    <property type="entry name" value="D-ALLOSE-BINDING PERIPLASMIC PROTEIN-RELATED"/>
    <property type="match status" value="1"/>
</dbReference>
<keyword evidence="3 4" id="KW-0732">Signal</keyword>
<dbReference type="InterPro" id="IPR028082">
    <property type="entry name" value="Peripla_BP_I"/>
</dbReference>
<dbReference type="Proteomes" id="UP001144280">
    <property type="component" value="Unassembled WGS sequence"/>
</dbReference>
<comment type="similarity">
    <text evidence="2">Belongs to the bacterial solute-binding protein 2 family.</text>
</comment>
<dbReference type="PROSITE" id="PS51257">
    <property type="entry name" value="PROKAR_LIPOPROTEIN"/>
    <property type="match status" value="1"/>
</dbReference>
<dbReference type="EMBL" id="BSDI01000023">
    <property type="protein sequence ID" value="GLH99385.1"/>
    <property type="molecule type" value="Genomic_DNA"/>
</dbReference>
<evidence type="ECO:0000256" key="3">
    <source>
        <dbReference type="ARBA" id="ARBA00022729"/>
    </source>
</evidence>
<dbReference type="RefSeq" id="WP_281899003.1">
    <property type="nucleotide sequence ID" value="NZ_BSDI01000023.1"/>
</dbReference>
<protein>
    <submittedName>
        <fullName evidence="6">Sugar ABC transporter substrate-binding protein</fullName>
    </submittedName>
</protein>
<evidence type="ECO:0000256" key="4">
    <source>
        <dbReference type="SAM" id="SignalP"/>
    </source>
</evidence>
<gene>
    <name evidence="6" type="ORF">Pa4123_46610</name>
</gene>
<accession>A0ABQ5QY10</accession>
<sequence>MRMTRARLARAVIAVAVAALTGCTSGSGGDASPPSAAGDGAACPEAFADAKAAVAAAEGTMVPWTGPTTGPTAPTGKTVVFIAQTMTNPGVAGVAKGAVEAAHAAGWDLHLIDGQGSTAGIQSAFTHALALDPDGIVIGGFDPNVALLQLREANARGVPVVGWHAVGSPGPSENPKLFTNVTTQVADVARISAQWIISHSGGTAGVVIVTDASIPFAKHKSELIGAALRECRGVRILSIEDIPIPEGNTRTPRHVSSLIERFGDAWTHSVAINDLYFADAAPALRKAGKEGGGPPYNIGAGDGDPVAFDRIRGRQYEAATVPEPLLAQGWQVIDELNRAIGKQPSSGFVPPVHLTTTANVGAATYWEPDNDYRNRYMAIWGR</sequence>
<dbReference type="InterPro" id="IPR025997">
    <property type="entry name" value="SBP_2_dom"/>
</dbReference>
<name>A0ABQ5QY10_9ACTN</name>
<keyword evidence="7" id="KW-1185">Reference proteome</keyword>
<comment type="caution">
    <text evidence="6">The sequence shown here is derived from an EMBL/GenBank/DDBJ whole genome shotgun (WGS) entry which is preliminary data.</text>
</comment>
<organism evidence="6 7">
    <name type="scientific">Phytohabitans aurantiacus</name>
    <dbReference type="NCBI Taxonomy" id="3016789"/>
    <lineage>
        <taxon>Bacteria</taxon>
        <taxon>Bacillati</taxon>
        <taxon>Actinomycetota</taxon>
        <taxon>Actinomycetes</taxon>
        <taxon>Micromonosporales</taxon>
        <taxon>Micromonosporaceae</taxon>
    </lineage>
</organism>
<comment type="subcellular location">
    <subcellularLocation>
        <location evidence="1">Cell envelope</location>
    </subcellularLocation>
</comment>
<feature type="signal peptide" evidence="4">
    <location>
        <begin position="1"/>
        <end position="18"/>
    </location>
</feature>
<dbReference type="Pfam" id="PF13407">
    <property type="entry name" value="Peripla_BP_4"/>
    <property type="match status" value="1"/>
</dbReference>
<dbReference type="Gene3D" id="3.40.50.2300">
    <property type="match status" value="2"/>
</dbReference>
<proteinExistence type="inferred from homology"/>
<dbReference type="SUPFAM" id="SSF53822">
    <property type="entry name" value="Periplasmic binding protein-like I"/>
    <property type="match status" value="1"/>
</dbReference>
<feature type="chain" id="PRO_5045715410" evidence="4">
    <location>
        <begin position="19"/>
        <end position="382"/>
    </location>
</feature>
<feature type="domain" description="Periplasmic binding protein" evidence="5">
    <location>
        <begin position="79"/>
        <end position="340"/>
    </location>
</feature>
<evidence type="ECO:0000256" key="2">
    <source>
        <dbReference type="ARBA" id="ARBA00007639"/>
    </source>
</evidence>
<dbReference type="PANTHER" id="PTHR46847">
    <property type="entry name" value="D-ALLOSE-BINDING PERIPLASMIC PROTEIN-RELATED"/>
    <property type="match status" value="1"/>
</dbReference>
<evidence type="ECO:0000256" key="1">
    <source>
        <dbReference type="ARBA" id="ARBA00004196"/>
    </source>
</evidence>
<evidence type="ECO:0000313" key="7">
    <source>
        <dbReference type="Proteomes" id="UP001144280"/>
    </source>
</evidence>
<evidence type="ECO:0000313" key="6">
    <source>
        <dbReference type="EMBL" id="GLH99385.1"/>
    </source>
</evidence>